<dbReference type="InterPro" id="IPR029063">
    <property type="entry name" value="SAM-dependent_MTases_sf"/>
</dbReference>
<evidence type="ECO:0000256" key="8">
    <source>
        <dbReference type="ARBA" id="ARBA00023242"/>
    </source>
</evidence>
<dbReference type="NCBIfam" id="NF003276">
    <property type="entry name" value="PRK04266.1-2"/>
    <property type="match status" value="1"/>
</dbReference>
<feature type="compositionally biased region" description="Gly residues" evidence="11">
    <location>
        <begin position="94"/>
        <end position="105"/>
    </location>
</feature>
<evidence type="ECO:0000256" key="9">
    <source>
        <dbReference type="ARBA" id="ARBA00023274"/>
    </source>
</evidence>
<dbReference type="Gene3D" id="3.30.200.20">
    <property type="entry name" value="Phosphorylase Kinase, domain 1"/>
    <property type="match status" value="1"/>
</dbReference>
<keyword evidence="13" id="KW-1185">Reference proteome</keyword>
<dbReference type="FunFam" id="3.30.200.20:FF:000056">
    <property type="entry name" value="Fibrillarin like 1"/>
    <property type="match status" value="1"/>
</dbReference>
<dbReference type="SMART" id="SM01206">
    <property type="entry name" value="Fibrillarin"/>
    <property type="match status" value="1"/>
</dbReference>
<dbReference type="AlphaFoldDB" id="A0A9J5ZYN3"/>
<evidence type="ECO:0000256" key="2">
    <source>
        <dbReference type="ARBA" id="ARBA00010632"/>
    </source>
</evidence>
<dbReference type="InterPro" id="IPR020813">
    <property type="entry name" value="Fibrillarin_CS"/>
</dbReference>
<evidence type="ECO:0000256" key="7">
    <source>
        <dbReference type="ARBA" id="ARBA00022884"/>
    </source>
</evidence>
<evidence type="ECO:0000313" key="13">
    <source>
        <dbReference type="Proteomes" id="UP000824120"/>
    </source>
</evidence>
<comment type="subcellular location">
    <subcellularLocation>
        <location evidence="1">Nucleus</location>
        <location evidence="1">Nucleolus</location>
    </subcellularLocation>
</comment>
<dbReference type="GO" id="GO:0008649">
    <property type="term" value="F:rRNA methyltransferase activity"/>
    <property type="evidence" value="ECO:0007669"/>
    <property type="project" value="TreeGrafter"/>
</dbReference>
<dbReference type="Pfam" id="PF01269">
    <property type="entry name" value="Fibrillarin"/>
    <property type="match status" value="1"/>
</dbReference>
<keyword evidence="6" id="KW-0949">S-adenosyl-L-methionine</keyword>
<evidence type="ECO:0000256" key="10">
    <source>
        <dbReference type="ARBA" id="ARBA00050519"/>
    </source>
</evidence>
<dbReference type="OrthoDB" id="1859733at2759"/>
<feature type="compositionally biased region" description="Gly residues" evidence="11">
    <location>
        <begin position="40"/>
        <end position="86"/>
    </location>
</feature>
<keyword evidence="5" id="KW-0808">Transferase</keyword>
<dbReference type="SUPFAM" id="SSF53335">
    <property type="entry name" value="S-adenosyl-L-methionine-dependent methyltransferases"/>
    <property type="match status" value="1"/>
</dbReference>
<comment type="similarity">
    <text evidence="2">Belongs to the methyltransferase superfamily. Fibrillarin family.</text>
</comment>
<evidence type="ECO:0008006" key="14">
    <source>
        <dbReference type="Google" id="ProtNLM"/>
    </source>
</evidence>
<keyword evidence="8" id="KW-0539">Nucleus</keyword>
<feature type="region of interest" description="Disordered" evidence="11">
    <location>
        <begin position="1"/>
        <end position="109"/>
    </location>
</feature>
<dbReference type="Proteomes" id="UP000824120">
    <property type="component" value="Chromosome 3"/>
</dbReference>
<dbReference type="FunFam" id="3.40.50.150:FF:000001">
    <property type="entry name" value="Fibrillarin like 1"/>
    <property type="match status" value="1"/>
</dbReference>
<evidence type="ECO:0000256" key="3">
    <source>
        <dbReference type="ARBA" id="ARBA00022552"/>
    </source>
</evidence>
<dbReference type="InterPro" id="IPR000692">
    <property type="entry name" value="Fibrillarin"/>
</dbReference>
<accession>A0A9J5ZYN3</accession>
<name>A0A9J5ZYN3_SOLCO</name>
<dbReference type="CDD" id="cd02440">
    <property type="entry name" value="AdoMet_MTases"/>
    <property type="match status" value="1"/>
</dbReference>
<organism evidence="12 13">
    <name type="scientific">Solanum commersonii</name>
    <name type="common">Commerson's wild potato</name>
    <name type="synonym">Commerson's nightshade</name>
    <dbReference type="NCBI Taxonomy" id="4109"/>
    <lineage>
        <taxon>Eukaryota</taxon>
        <taxon>Viridiplantae</taxon>
        <taxon>Streptophyta</taxon>
        <taxon>Embryophyta</taxon>
        <taxon>Tracheophyta</taxon>
        <taxon>Spermatophyta</taxon>
        <taxon>Magnoliopsida</taxon>
        <taxon>eudicotyledons</taxon>
        <taxon>Gunneridae</taxon>
        <taxon>Pentapetalae</taxon>
        <taxon>asterids</taxon>
        <taxon>lamiids</taxon>
        <taxon>Solanales</taxon>
        <taxon>Solanaceae</taxon>
        <taxon>Solanoideae</taxon>
        <taxon>Solaneae</taxon>
        <taxon>Solanum</taxon>
    </lineage>
</organism>
<dbReference type="Gene3D" id="3.40.50.150">
    <property type="entry name" value="Vaccinia Virus protein VP39"/>
    <property type="match status" value="1"/>
</dbReference>
<dbReference type="HAMAP" id="MF_00351">
    <property type="entry name" value="RNA_methyltransf_FlpA"/>
    <property type="match status" value="1"/>
</dbReference>
<dbReference type="GO" id="GO:0032040">
    <property type="term" value="C:small-subunit processome"/>
    <property type="evidence" value="ECO:0007669"/>
    <property type="project" value="TreeGrafter"/>
</dbReference>
<dbReference type="PROSITE" id="PS00566">
    <property type="entry name" value="FIBRILLARIN"/>
    <property type="match status" value="1"/>
</dbReference>
<evidence type="ECO:0000256" key="5">
    <source>
        <dbReference type="ARBA" id="ARBA00022679"/>
    </source>
</evidence>
<keyword evidence="3" id="KW-0698">rRNA processing</keyword>
<comment type="catalytic activity">
    <reaction evidence="10">
        <text>a ribonucleotide in rRNA + S-adenosyl-L-methionine = a 2'-O-methylribonucleotide in rRNA + S-adenosyl-L-homocysteine + H(+)</text>
        <dbReference type="Rhea" id="RHEA:48628"/>
        <dbReference type="Rhea" id="RHEA-COMP:12164"/>
        <dbReference type="Rhea" id="RHEA-COMP:12165"/>
        <dbReference type="ChEBI" id="CHEBI:15378"/>
        <dbReference type="ChEBI" id="CHEBI:57856"/>
        <dbReference type="ChEBI" id="CHEBI:59789"/>
        <dbReference type="ChEBI" id="CHEBI:90675"/>
        <dbReference type="ChEBI" id="CHEBI:90676"/>
    </reaction>
    <physiologicalReaction direction="left-to-right" evidence="10">
        <dbReference type="Rhea" id="RHEA:48629"/>
    </physiologicalReaction>
</comment>
<reference evidence="12 13" key="1">
    <citation type="submission" date="2020-09" db="EMBL/GenBank/DDBJ databases">
        <title>De no assembly of potato wild relative species, Solanum commersonii.</title>
        <authorList>
            <person name="Cho K."/>
        </authorList>
    </citation>
    <scope>NUCLEOTIDE SEQUENCE [LARGE SCALE GENOMIC DNA]</scope>
    <source>
        <strain evidence="12">LZ3.2</strain>
        <tissue evidence="12">Leaf</tissue>
    </source>
</reference>
<evidence type="ECO:0000256" key="1">
    <source>
        <dbReference type="ARBA" id="ARBA00004604"/>
    </source>
</evidence>
<evidence type="ECO:0000256" key="4">
    <source>
        <dbReference type="ARBA" id="ARBA00022603"/>
    </source>
</evidence>
<dbReference type="GO" id="GO:0031428">
    <property type="term" value="C:box C/D methylation guide snoRNP complex"/>
    <property type="evidence" value="ECO:0007669"/>
    <property type="project" value="TreeGrafter"/>
</dbReference>
<dbReference type="GO" id="GO:0000494">
    <property type="term" value="P:box C/D sno(s)RNA 3'-end processing"/>
    <property type="evidence" value="ECO:0007669"/>
    <property type="project" value="TreeGrafter"/>
</dbReference>
<evidence type="ECO:0000256" key="11">
    <source>
        <dbReference type="SAM" id="MobiDB-lite"/>
    </source>
</evidence>
<comment type="caution">
    <text evidence="12">The sequence shown here is derived from an EMBL/GenBank/DDBJ whole genome shotgun (WGS) entry which is preliminary data.</text>
</comment>
<evidence type="ECO:0000313" key="12">
    <source>
        <dbReference type="EMBL" id="KAG5617052.1"/>
    </source>
</evidence>
<protein>
    <recommendedName>
        <fullName evidence="14">Fibrillarin</fullName>
    </recommendedName>
</protein>
<gene>
    <name evidence="12" type="ORF">H5410_016876</name>
</gene>
<dbReference type="PANTHER" id="PTHR10335">
    <property type="entry name" value="RRNA 2-O-METHYLTRANSFERASE FIBRILLARIN"/>
    <property type="match status" value="1"/>
</dbReference>
<evidence type="ECO:0000256" key="6">
    <source>
        <dbReference type="ARBA" id="ARBA00022691"/>
    </source>
</evidence>
<dbReference type="GO" id="GO:1990259">
    <property type="term" value="F:histone H2AQ104 methyltransferase activity"/>
    <property type="evidence" value="ECO:0007669"/>
    <property type="project" value="TreeGrafter"/>
</dbReference>
<dbReference type="EMBL" id="JACXVP010000003">
    <property type="protein sequence ID" value="KAG5617052.1"/>
    <property type="molecule type" value="Genomic_DNA"/>
</dbReference>
<keyword evidence="4" id="KW-0489">Methyltransferase</keyword>
<sequence length="347" mass="36542">MEKGVGKFQPDRPTMLHIYGPSPSEHPTTPAAAMVAPTRGRGGGGFRGGRGDGGGRGGRGGRGGFSGGRGGFGSGGSGMKRGGGRGGRGDRGGRGGGRGRGGMKGGSRVVVEPHRHGGVFIAKGKEDALCTKNLVPGEAVYNEKRISVQNEDGTKVEYRVWNPFRSKLAAAILGGVDDIWIKPGARVLYLGAASGTTVSHVSDLVGPDGVVYAVEFSHRSGRDLVNMAKKRTNVIPIIEDARHPAKYRMLVGMVDVIFSDVAQPDQARILALNASYFLKAGGHFVISIKANCIDSTVPAEAVFAQEVKKLQADQFKPVEQVTLEPFERDHACVVGTYRVPKKQKAAA</sequence>
<dbReference type="PANTHER" id="PTHR10335:SF0">
    <property type="entry name" value="RRNA 2'-O-METHYLTRANSFERASE FIBRILLARIN 1-RELATED"/>
    <property type="match status" value="1"/>
</dbReference>
<proteinExistence type="inferred from homology"/>
<dbReference type="PRINTS" id="PR00052">
    <property type="entry name" value="FIBRILLARIN"/>
</dbReference>
<keyword evidence="7" id="KW-0694">RNA-binding</keyword>
<feature type="compositionally biased region" description="Low complexity" evidence="11">
    <location>
        <begin position="27"/>
        <end position="39"/>
    </location>
</feature>
<dbReference type="GO" id="GO:0003723">
    <property type="term" value="F:RNA binding"/>
    <property type="evidence" value="ECO:0007669"/>
    <property type="project" value="UniProtKB-KW"/>
</dbReference>
<keyword evidence="9" id="KW-0687">Ribonucleoprotein</keyword>